<dbReference type="InterPro" id="IPR009875">
    <property type="entry name" value="PilZ_domain"/>
</dbReference>
<dbReference type="EMBL" id="JBBUTG010000019">
    <property type="protein sequence ID" value="MEK8033673.1"/>
    <property type="molecule type" value="Genomic_DNA"/>
</dbReference>
<evidence type="ECO:0000259" key="1">
    <source>
        <dbReference type="Pfam" id="PF07238"/>
    </source>
</evidence>
<keyword evidence="3" id="KW-1185">Reference proteome</keyword>
<evidence type="ECO:0000313" key="3">
    <source>
        <dbReference type="Proteomes" id="UP001371218"/>
    </source>
</evidence>
<dbReference type="Pfam" id="PF07238">
    <property type="entry name" value="PilZ"/>
    <property type="match status" value="1"/>
</dbReference>
<dbReference type="Gene3D" id="2.40.10.220">
    <property type="entry name" value="predicted glycosyltransferase like domains"/>
    <property type="match status" value="1"/>
</dbReference>
<name>A0ABU9BZ07_9BURK</name>
<accession>A0ABU9BZ07</accession>
<dbReference type="Proteomes" id="UP001371218">
    <property type="component" value="Unassembled WGS sequence"/>
</dbReference>
<proteinExistence type="predicted"/>
<reference evidence="2 3" key="1">
    <citation type="submission" date="2024-04" db="EMBL/GenBank/DDBJ databases">
        <title>Novel species of the genus Ideonella isolated from streams.</title>
        <authorList>
            <person name="Lu H."/>
        </authorList>
    </citation>
    <scope>NUCLEOTIDE SEQUENCE [LARGE SCALE GENOMIC DNA]</scope>
    <source>
        <strain evidence="2 3">DXS29W</strain>
    </source>
</reference>
<organism evidence="2 3">
    <name type="scientific">Ideonella lacteola</name>
    <dbReference type="NCBI Taxonomy" id="2984193"/>
    <lineage>
        <taxon>Bacteria</taxon>
        <taxon>Pseudomonadati</taxon>
        <taxon>Pseudomonadota</taxon>
        <taxon>Betaproteobacteria</taxon>
        <taxon>Burkholderiales</taxon>
        <taxon>Sphaerotilaceae</taxon>
        <taxon>Ideonella</taxon>
    </lineage>
</organism>
<dbReference type="SUPFAM" id="SSF141371">
    <property type="entry name" value="PilZ domain-like"/>
    <property type="match status" value="1"/>
</dbReference>
<evidence type="ECO:0000313" key="2">
    <source>
        <dbReference type="EMBL" id="MEK8033673.1"/>
    </source>
</evidence>
<protein>
    <submittedName>
        <fullName evidence="2">PilZ domain-containing protein</fullName>
    </submittedName>
</protein>
<comment type="caution">
    <text evidence="2">The sequence shown here is derived from an EMBL/GenBank/DDBJ whole genome shotgun (WGS) entry which is preliminary data.</text>
</comment>
<dbReference type="RefSeq" id="WP_341428097.1">
    <property type="nucleotide sequence ID" value="NZ_JBBUTG010000019.1"/>
</dbReference>
<gene>
    <name evidence="2" type="ORF">AACH06_22855</name>
</gene>
<feature type="domain" description="PilZ" evidence="1">
    <location>
        <begin position="18"/>
        <end position="117"/>
    </location>
</feature>
<sequence length="121" mass="13052">MNVDPVSATHRLPVTRELRAEPRRALSTQATVFIVDGPTVDADTTNISAHGVDLCSCVELPPATRCELAFNLPIDGEPRSVHVQACVVRSEARGGAFSAGLVFFGMPDRTRELLELFVCST</sequence>